<feature type="domain" description="FAD-binding PCMH-type" evidence="5">
    <location>
        <begin position="302"/>
        <end position="496"/>
    </location>
</feature>
<evidence type="ECO:0000256" key="4">
    <source>
        <dbReference type="ARBA" id="ARBA00023002"/>
    </source>
</evidence>
<dbReference type="AlphaFoldDB" id="A0A8H7IPC2"/>
<dbReference type="InterPro" id="IPR006094">
    <property type="entry name" value="Oxid_FAD_bind_N"/>
</dbReference>
<dbReference type="EMBL" id="MDYX01000024">
    <property type="protein sequence ID" value="KAF9629164.1"/>
    <property type="molecule type" value="Genomic_DNA"/>
</dbReference>
<keyword evidence="3" id="KW-0274">FAD</keyword>
<proteinExistence type="inferred from homology"/>
<keyword evidence="2" id="KW-0285">Flavoprotein</keyword>
<dbReference type="SUPFAM" id="SSF56176">
    <property type="entry name" value="FAD-binding/transporter-associated domain-like"/>
    <property type="match status" value="1"/>
</dbReference>
<sequence>MATLESLKRALKQEAKATASAPEQPLSETQYSAGFNILVQDSGWMTYQDFIIPQLYQLLAPLFDSRIHISALEIGPGPKSVLGYLPDRLRRKIKRYTAFEPNGLFAASLGEWLGSTPETESPLPHLESAADIRRTPFVLEDNVGDKKFDIILFCHSMYGMKPKRKFIKKALGMFFEQPQDGMVVVFHRDEALHLDGLVCHRMASFPTGVVRVANDDETLDCFAPFIAGFAMQDVDVDKAVRAQWRKVCRALGRREEADPNHLLFSAPNVMAAFTRHATTLPELAAQVPLMEGNRVVKTREARFHLPAAVVRPTEVRHIQQCVQWALEHSFSLAIIGGGHSGHCILPNVVSIDMDAFDQVHILTAGEDGENSGSESGSLIVADAGCKTGDIIRKSMEAGVTVPLGARPSVGAGLWLQGGIGHLARLHGLACDSIVGAILVSVDTSQVLCIGHVPSQHRPAGAIRPENETDLLWAMKGAVLGCGPGAFWHDHVPIFYD</sequence>
<comment type="similarity">
    <text evidence="1">Belongs to the oxygen-dependent FAD-linked oxidoreductase family.</text>
</comment>
<evidence type="ECO:0000256" key="3">
    <source>
        <dbReference type="ARBA" id="ARBA00022827"/>
    </source>
</evidence>
<evidence type="ECO:0000259" key="5">
    <source>
        <dbReference type="PROSITE" id="PS51387"/>
    </source>
</evidence>
<dbReference type="GO" id="GO:0071949">
    <property type="term" value="F:FAD binding"/>
    <property type="evidence" value="ECO:0007669"/>
    <property type="project" value="InterPro"/>
</dbReference>
<keyword evidence="6" id="KW-0418">Kinase</keyword>
<evidence type="ECO:0000256" key="2">
    <source>
        <dbReference type="ARBA" id="ARBA00022630"/>
    </source>
</evidence>
<comment type="caution">
    <text evidence="6">The sequence shown here is derived from an EMBL/GenBank/DDBJ whole genome shotgun (WGS) entry which is preliminary data.</text>
</comment>
<dbReference type="Gene3D" id="3.30.465.10">
    <property type="match status" value="1"/>
</dbReference>
<gene>
    <name evidence="6" type="ORF">BFW01_g10367</name>
</gene>
<dbReference type="PANTHER" id="PTHR42973">
    <property type="entry name" value="BINDING OXIDOREDUCTASE, PUTATIVE (AFU_ORTHOLOGUE AFUA_1G17690)-RELATED"/>
    <property type="match status" value="1"/>
</dbReference>
<dbReference type="PANTHER" id="PTHR42973:SF25">
    <property type="entry name" value="PHOSPHOMEVALONATE KINASE"/>
    <property type="match status" value="1"/>
</dbReference>
<dbReference type="InterPro" id="IPR016169">
    <property type="entry name" value="FAD-bd_PCMH_sub2"/>
</dbReference>
<organism evidence="6 7">
    <name type="scientific">Lasiodiplodia theobromae</name>
    <dbReference type="NCBI Taxonomy" id="45133"/>
    <lineage>
        <taxon>Eukaryota</taxon>
        <taxon>Fungi</taxon>
        <taxon>Dikarya</taxon>
        <taxon>Ascomycota</taxon>
        <taxon>Pezizomycotina</taxon>
        <taxon>Dothideomycetes</taxon>
        <taxon>Dothideomycetes incertae sedis</taxon>
        <taxon>Botryosphaeriales</taxon>
        <taxon>Botryosphaeriaceae</taxon>
        <taxon>Lasiodiplodia</taxon>
    </lineage>
</organism>
<dbReference type="InterPro" id="IPR029063">
    <property type="entry name" value="SAM-dependent_MTases_sf"/>
</dbReference>
<dbReference type="InterPro" id="IPR036318">
    <property type="entry name" value="FAD-bd_PCMH-like_sf"/>
</dbReference>
<keyword evidence="4" id="KW-0560">Oxidoreductase</keyword>
<protein>
    <submittedName>
        <fullName evidence="6">Higher eukaryotic phosphomevalonate kinase</fullName>
    </submittedName>
</protein>
<evidence type="ECO:0000313" key="6">
    <source>
        <dbReference type="EMBL" id="KAF9629164.1"/>
    </source>
</evidence>
<reference evidence="6" key="2">
    <citation type="journal article" date="2018" name="DNA Res.">
        <title>Comparative genome and transcriptome analyses reveal adaptations to opportunistic infections in woody plant degrading pathogens of Botryosphaeriaceae.</title>
        <authorList>
            <person name="Yan J.Y."/>
            <person name="Zhao W.S."/>
            <person name="Chen Z."/>
            <person name="Xing Q.K."/>
            <person name="Zhang W."/>
            <person name="Chethana K.W.T."/>
            <person name="Xue M.F."/>
            <person name="Xu J.P."/>
            <person name="Phillips A.J.L."/>
            <person name="Wang Y."/>
            <person name="Liu J.H."/>
            <person name="Liu M."/>
            <person name="Zhou Y."/>
            <person name="Jayawardena R.S."/>
            <person name="Manawasinghe I.S."/>
            <person name="Huang J.B."/>
            <person name="Qiao G.H."/>
            <person name="Fu C.Y."/>
            <person name="Guo F.F."/>
            <person name="Dissanayake A.J."/>
            <person name="Peng Y.L."/>
            <person name="Hyde K.D."/>
            <person name="Li X.H."/>
        </authorList>
    </citation>
    <scope>NUCLEOTIDE SEQUENCE</scope>
    <source>
        <strain evidence="6">CSS-01s</strain>
    </source>
</reference>
<dbReference type="InterPro" id="IPR050416">
    <property type="entry name" value="FAD-linked_Oxidoreductase"/>
</dbReference>
<dbReference type="PROSITE" id="PS51387">
    <property type="entry name" value="FAD_PCMH"/>
    <property type="match status" value="1"/>
</dbReference>
<evidence type="ECO:0000313" key="7">
    <source>
        <dbReference type="Proteomes" id="UP000627934"/>
    </source>
</evidence>
<dbReference type="Proteomes" id="UP000627934">
    <property type="component" value="Unassembled WGS sequence"/>
</dbReference>
<dbReference type="Gene3D" id="3.40.50.150">
    <property type="entry name" value="Vaccinia Virus protein VP39"/>
    <property type="match status" value="1"/>
</dbReference>
<dbReference type="InterPro" id="IPR016166">
    <property type="entry name" value="FAD-bd_PCMH"/>
</dbReference>
<dbReference type="GO" id="GO:0016491">
    <property type="term" value="F:oxidoreductase activity"/>
    <property type="evidence" value="ECO:0007669"/>
    <property type="project" value="UniProtKB-KW"/>
</dbReference>
<accession>A0A8H7IPC2</accession>
<name>A0A8H7IPC2_9PEZI</name>
<reference evidence="6" key="1">
    <citation type="submission" date="2016-08" db="EMBL/GenBank/DDBJ databases">
        <authorList>
            <person name="Yan J."/>
        </authorList>
    </citation>
    <scope>NUCLEOTIDE SEQUENCE</scope>
    <source>
        <strain evidence="6">CSS-01s</strain>
    </source>
</reference>
<dbReference type="Pfam" id="PF01565">
    <property type="entry name" value="FAD_binding_4"/>
    <property type="match status" value="1"/>
</dbReference>
<dbReference type="GO" id="GO:0016301">
    <property type="term" value="F:kinase activity"/>
    <property type="evidence" value="ECO:0007669"/>
    <property type="project" value="UniProtKB-KW"/>
</dbReference>
<keyword evidence="6" id="KW-0808">Transferase</keyword>
<evidence type="ECO:0000256" key="1">
    <source>
        <dbReference type="ARBA" id="ARBA00005466"/>
    </source>
</evidence>